<keyword evidence="3" id="KW-1185">Reference proteome</keyword>
<proteinExistence type="predicted"/>
<organism evidence="2 3">
    <name type="scientific">Toxoplasma gondii (strain ATCC 50861 / VEG)</name>
    <dbReference type="NCBI Taxonomy" id="432359"/>
    <lineage>
        <taxon>Eukaryota</taxon>
        <taxon>Sar</taxon>
        <taxon>Alveolata</taxon>
        <taxon>Apicomplexa</taxon>
        <taxon>Conoidasida</taxon>
        <taxon>Coccidia</taxon>
        <taxon>Eucoccidiorida</taxon>
        <taxon>Eimeriorina</taxon>
        <taxon>Sarcocystidae</taxon>
        <taxon>Toxoplasma</taxon>
    </lineage>
</organism>
<feature type="region of interest" description="Disordered" evidence="1">
    <location>
        <begin position="101"/>
        <end position="120"/>
    </location>
</feature>
<reference evidence="2" key="1">
    <citation type="submission" date="2007-03" db="EMBL/GenBank/DDBJ databases">
        <authorList>
            <person name="Paulsen I."/>
        </authorList>
    </citation>
    <scope>NUCLEOTIDE SEQUENCE</scope>
    <source>
        <strain evidence="2">VEG</strain>
    </source>
</reference>
<name>V4ZPJ0_TOXGV</name>
<evidence type="ECO:0000256" key="1">
    <source>
        <dbReference type="SAM" id="MobiDB-lite"/>
    </source>
</evidence>
<evidence type="ECO:0000313" key="2">
    <source>
        <dbReference type="EMBL" id="ESS34057.1"/>
    </source>
</evidence>
<accession>V4ZPJ0</accession>
<sequence>MSLCFVSPGQTYSNDTGHGRQRFTGPGFKYASSMDSPLSLSSRVSEASTRKTMLRKCRFDFLLHWKTAKTDVIRSSRWFSNPVTRQLLNLFRTRCPQCSAMKTQRGNADGTRHQKTAINS</sequence>
<gene>
    <name evidence="2" type="ORF">TGVEG_360000</name>
</gene>
<dbReference type="Proteomes" id="UP000002226">
    <property type="component" value="Unassembled WGS sequence"/>
</dbReference>
<dbReference type="EMBL" id="AAYL02000082">
    <property type="protein sequence ID" value="ESS34057.1"/>
    <property type="molecule type" value="Genomic_DNA"/>
</dbReference>
<protein>
    <submittedName>
        <fullName evidence="2">Uncharacterized protein</fullName>
    </submittedName>
</protein>
<dbReference type="AlphaFoldDB" id="V4ZPJ0"/>
<evidence type="ECO:0000313" key="3">
    <source>
        <dbReference type="Proteomes" id="UP000002226"/>
    </source>
</evidence>
<dbReference type="VEuPathDB" id="ToxoDB:TGVEG_360000"/>
<comment type="caution">
    <text evidence="2">The sequence shown here is derived from an EMBL/GenBank/DDBJ whole genome shotgun (WGS) entry which is preliminary data.</text>
</comment>